<dbReference type="Pfam" id="PF00580">
    <property type="entry name" value="UvrD-helicase"/>
    <property type="match status" value="1"/>
</dbReference>
<dbReference type="PROSITE" id="PS51217">
    <property type="entry name" value="UVRD_HELICASE_CTER"/>
    <property type="match status" value="1"/>
</dbReference>
<evidence type="ECO:0000256" key="9">
    <source>
        <dbReference type="ARBA" id="ARBA00023204"/>
    </source>
</evidence>
<keyword evidence="9" id="KW-0234">DNA repair</keyword>
<keyword evidence="7 14" id="KW-0067">ATP-binding</keyword>
<evidence type="ECO:0000256" key="11">
    <source>
        <dbReference type="ARBA" id="ARBA00034617"/>
    </source>
</evidence>
<dbReference type="InterPro" id="IPR038726">
    <property type="entry name" value="PDDEXK_AddAB-type"/>
</dbReference>
<protein>
    <recommendedName>
        <fullName evidence="12">DNA 3'-5' helicase</fullName>
        <ecNumber evidence="12">5.6.2.4</ecNumber>
    </recommendedName>
</protein>
<dbReference type="InterPro" id="IPR014017">
    <property type="entry name" value="DNA_helicase_UvrD-like_C"/>
</dbReference>
<evidence type="ECO:0000259" key="16">
    <source>
        <dbReference type="PROSITE" id="PS51217"/>
    </source>
</evidence>
<evidence type="ECO:0000256" key="3">
    <source>
        <dbReference type="ARBA" id="ARBA00022763"/>
    </source>
</evidence>
<keyword evidence="4 14" id="KW-0378">Hydrolase</keyword>
<evidence type="ECO:0000256" key="8">
    <source>
        <dbReference type="ARBA" id="ARBA00023125"/>
    </source>
</evidence>
<evidence type="ECO:0000256" key="1">
    <source>
        <dbReference type="ARBA" id="ARBA00022722"/>
    </source>
</evidence>
<comment type="catalytic activity">
    <reaction evidence="13">
        <text>ATP + H2O = ADP + phosphate + H(+)</text>
        <dbReference type="Rhea" id="RHEA:13065"/>
        <dbReference type="ChEBI" id="CHEBI:15377"/>
        <dbReference type="ChEBI" id="CHEBI:15378"/>
        <dbReference type="ChEBI" id="CHEBI:30616"/>
        <dbReference type="ChEBI" id="CHEBI:43474"/>
        <dbReference type="ChEBI" id="CHEBI:456216"/>
        <dbReference type="EC" id="5.6.2.4"/>
    </reaction>
</comment>
<evidence type="ECO:0000256" key="4">
    <source>
        <dbReference type="ARBA" id="ARBA00022801"/>
    </source>
</evidence>
<dbReference type="InterPro" id="IPR027417">
    <property type="entry name" value="P-loop_NTPase"/>
</dbReference>
<evidence type="ECO:0000256" key="6">
    <source>
        <dbReference type="ARBA" id="ARBA00022839"/>
    </source>
</evidence>
<dbReference type="GO" id="GO:0008854">
    <property type="term" value="F:exodeoxyribonuclease V activity"/>
    <property type="evidence" value="ECO:0007669"/>
    <property type="project" value="UniProtKB-EC"/>
</dbReference>
<dbReference type="Gene3D" id="3.90.320.10">
    <property type="match status" value="1"/>
</dbReference>
<dbReference type="Gene3D" id="3.40.50.300">
    <property type="entry name" value="P-loop containing nucleotide triphosphate hydrolases"/>
    <property type="match status" value="3"/>
</dbReference>
<evidence type="ECO:0000256" key="5">
    <source>
        <dbReference type="ARBA" id="ARBA00022806"/>
    </source>
</evidence>
<accession>A0ABV9HUV4</accession>
<comment type="catalytic activity">
    <reaction evidence="11">
        <text>Couples ATP hydrolysis with the unwinding of duplex DNA by translocating in the 3'-5' direction.</text>
        <dbReference type="EC" id="5.6.2.4"/>
    </reaction>
</comment>
<comment type="caution">
    <text evidence="17">The sequence shown here is derived from an EMBL/GenBank/DDBJ whole genome shotgun (WGS) entry which is preliminary data.</text>
</comment>
<dbReference type="PROSITE" id="PS51198">
    <property type="entry name" value="UVRD_HELICASE_ATP_BIND"/>
    <property type="match status" value="1"/>
</dbReference>
<evidence type="ECO:0000256" key="14">
    <source>
        <dbReference type="PROSITE-ProRule" id="PRU00560"/>
    </source>
</evidence>
<keyword evidence="5 14" id="KW-0347">Helicase</keyword>
<keyword evidence="6" id="KW-0269">Exonuclease</keyword>
<evidence type="ECO:0000313" key="17">
    <source>
        <dbReference type="EMBL" id="MFC4633657.1"/>
    </source>
</evidence>
<dbReference type="Pfam" id="PF12705">
    <property type="entry name" value="PDDEXK_1"/>
    <property type="match status" value="1"/>
</dbReference>
<name>A0ABV9HUV4_9FLAO</name>
<evidence type="ECO:0000256" key="2">
    <source>
        <dbReference type="ARBA" id="ARBA00022741"/>
    </source>
</evidence>
<evidence type="ECO:0000256" key="10">
    <source>
        <dbReference type="ARBA" id="ARBA00023235"/>
    </source>
</evidence>
<keyword evidence="18" id="KW-1185">Reference proteome</keyword>
<dbReference type="Gene3D" id="1.10.3170.10">
    <property type="entry name" value="Recbcd, chain B, domain 2"/>
    <property type="match status" value="1"/>
</dbReference>
<keyword evidence="1" id="KW-0540">Nuclease</keyword>
<dbReference type="PANTHER" id="PTHR11070:SF67">
    <property type="entry name" value="DNA 3'-5' HELICASE"/>
    <property type="match status" value="1"/>
</dbReference>
<feature type="binding site" evidence="14">
    <location>
        <begin position="12"/>
        <end position="19"/>
    </location>
    <ligand>
        <name>ATP</name>
        <dbReference type="ChEBI" id="CHEBI:30616"/>
    </ligand>
</feature>
<proteinExistence type="predicted"/>
<sequence length="1053" mass="119996">MVSSHSLTVLNASAGSGKTYSLVKAYVTTLLTSENPKKYRQLLAITFTNKAVQEMKERILGTLNAFSVYNTSQGTIPDMLATIATETGESPTTLAKKATQILHSILHNYAAFDVVTIDTLTHRILRTFSKDLEISGNFEVSLDSKTLQARAVDALIDSAGQDKRITDILVEFALQKADDDKSWDITRDLQEIAKLLSSENDAPYVTQLTSKTLDDFDALRKVLSQLEISLKANIKNSATTHLELIHSLGLDETHFSGKYFYNHLVKLQQSPTDVDYKAKWKQDIDSYTFYKKAEKQPIKDDIDSIRDQLIACFNETKNDYYKLLLISEFAKKVVPLSVLQLINKELQKIKEDENILLISDFNALIYKSLREQPAAFIYERLGERYTNYFIDEFQDTSVVQWHNLVPLVENAIATDTLDSVKNSLLLVGDPKQAIYRWRGGKAEQFIDLANDIHPFSIPKAEVQQLGTNYRSYSQIINFNNHFFTYISSFFKDPTYTSIYQTDNNQGLNHREGGFVSIQFVEAETVKDIDERYAENVLKIINEVTAQGFFKSDICILTRSNKHGAYIAQYLASHEVKVISSDSLLLQSSPAVGFVHAILALQLQPNTPQITLKILSFLANRFKIEDVHAFYDQWAKAPTADFIKGLEERHIYFSPSLFESLPLYEGVEYIVRAFHLEKEADAYVFGYLNTIFEYTQKNNGGLIGFLQYWEEKKDNLSIVAPTQKDAVQVMSIHKSKGLEFDVVIYPYADSELYSHRNEHHWYPTDASDFAGFEHLLVGHKIDVASYSSHGSLLYEERIAQQQFDAVNILYVALTRAVERVYVLSRFRESGTKTNPNRDPKTFSDLFVSYLQQGDLWEGPEKAYVFGTPKVKEQKDTEDAKEMVTIPFLSSSKESHNIRTITKAGFLWNEERQSAITYGNLIHELMAKIIDRQDIDHAVSEAVFEGMISLEEKEAVKAILSNVVNHPELLSYFSQANTIYNERQILSADGSVHIPDRIEILPEKEAVIMDYKTGVPLETHAYQIQEYAQLLSEMDIKIKQLFLIYINKEVTIIKV</sequence>
<organism evidence="17 18">
    <name type="scientific">Dokdonia ponticola</name>
    <dbReference type="NCBI Taxonomy" id="2041041"/>
    <lineage>
        <taxon>Bacteria</taxon>
        <taxon>Pseudomonadati</taxon>
        <taxon>Bacteroidota</taxon>
        <taxon>Flavobacteriia</taxon>
        <taxon>Flavobacteriales</taxon>
        <taxon>Flavobacteriaceae</taxon>
        <taxon>Dokdonia</taxon>
    </lineage>
</organism>
<feature type="domain" description="UvrD-like helicase ATP-binding" evidence="15">
    <location>
        <begin position="1"/>
        <end position="472"/>
    </location>
</feature>
<dbReference type="Proteomes" id="UP001596043">
    <property type="component" value="Unassembled WGS sequence"/>
</dbReference>
<evidence type="ECO:0000256" key="7">
    <source>
        <dbReference type="ARBA" id="ARBA00022840"/>
    </source>
</evidence>
<keyword evidence="8" id="KW-0238">DNA-binding</keyword>
<gene>
    <name evidence="17" type="ORF">ACFO3O_07045</name>
</gene>
<evidence type="ECO:0000256" key="12">
    <source>
        <dbReference type="ARBA" id="ARBA00034808"/>
    </source>
</evidence>
<dbReference type="InterPro" id="IPR000212">
    <property type="entry name" value="DNA_helicase_UvrD/REP"/>
</dbReference>
<evidence type="ECO:0000313" key="18">
    <source>
        <dbReference type="Proteomes" id="UP001596043"/>
    </source>
</evidence>
<dbReference type="RefSeq" id="WP_379977876.1">
    <property type="nucleotide sequence ID" value="NZ_JBHSFV010000003.1"/>
</dbReference>
<dbReference type="EMBL" id="JBHSFV010000003">
    <property type="protein sequence ID" value="MFC4633657.1"/>
    <property type="molecule type" value="Genomic_DNA"/>
</dbReference>
<evidence type="ECO:0000259" key="15">
    <source>
        <dbReference type="PROSITE" id="PS51198"/>
    </source>
</evidence>
<keyword evidence="3" id="KW-0227">DNA damage</keyword>
<dbReference type="SUPFAM" id="SSF52540">
    <property type="entry name" value="P-loop containing nucleoside triphosphate hydrolases"/>
    <property type="match status" value="1"/>
</dbReference>
<dbReference type="EC" id="5.6.2.4" evidence="12"/>
<dbReference type="PANTHER" id="PTHR11070">
    <property type="entry name" value="UVRD / RECB / PCRA DNA HELICASE FAMILY MEMBER"/>
    <property type="match status" value="1"/>
</dbReference>
<evidence type="ECO:0000256" key="13">
    <source>
        <dbReference type="ARBA" id="ARBA00048988"/>
    </source>
</evidence>
<feature type="domain" description="UvrD-like helicase C-terminal" evidence="16">
    <location>
        <begin position="473"/>
        <end position="736"/>
    </location>
</feature>
<dbReference type="Pfam" id="PF13361">
    <property type="entry name" value="UvrD_C"/>
    <property type="match status" value="2"/>
</dbReference>
<dbReference type="InterPro" id="IPR014016">
    <property type="entry name" value="UvrD-like_ATP-bd"/>
</dbReference>
<keyword evidence="2 14" id="KW-0547">Nucleotide-binding</keyword>
<dbReference type="InterPro" id="IPR011604">
    <property type="entry name" value="PDDEXK-like_dom_sf"/>
</dbReference>
<keyword evidence="10" id="KW-0413">Isomerase</keyword>
<reference evidence="18" key="1">
    <citation type="journal article" date="2019" name="Int. J. Syst. Evol. Microbiol.">
        <title>The Global Catalogue of Microorganisms (GCM) 10K type strain sequencing project: providing services to taxonomists for standard genome sequencing and annotation.</title>
        <authorList>
            <consortium name="The Broad Institute Genomics Platform"/>
            <consortium name="The Broad Institute Genome Sequencing Center for Infectious Disease"/>
            <person name="Wu L."/>
            <person name="Ma J."/>
        </authorList>
    </citation>
    <scope>NUCLEOTIDE SEQUENCE [LARGE SCALE GENOMIC DNA]</scope>
    <source>
        <strain evidence="18">YJ-61-S</strain>
    </source>
</reference>